<name>A0ABD3XMH2_SINWO</name>
<keyword evidence="3" id="KW-1185">Reference proteome</keyword>
<feature type="non-terminal residue" evidence="2">
    <location>
        <position position="1"/>
    </location>
</feature>
<protein>
    <submittedName>
        <fullName evidence="2">Uncharacterized protein</fullName>
    </submittedName>
</protein>
<feature type="region of interest" description="Disordered" evidence="1">
    <location>
        <begin position="1"/>
        <end position="52"/>
    </location>
</feature>
<evidence type="ECO:0000313" key="2">
    <source>
        <dbReference type="EMBL" id="KAL3886223.1"/>
    </source>
</evidence>
<dbReference type="EMBL" id="JBJQND010000002">
    <property type="protein sequence ID" value="KAL3886223.1"/>
    <property type="molecule type" value="Genomic_DNA"/>
</dbReference>
<comment type="caution">
    <text evidence="2">The sequence shown here is derived from an EMBL/GenBank/DDBJ whole genome shotgun (WGS) entry which is preliminary data.</text>
</comment>
<reference evidence="2 3" key="1">
    <citation type="submission" date="2024-11" db="EMBL/GenBank/DDBJ databases">
        <title>Chromosome-level genome assembly of the freshwater bivalve Anodonta woodiana.</title>
        <authorList>
            <person name="Chen X."/>
        </authorList>
    </citation>
    <scope>NUCLEOTIDE SEQUENCE [LARGE SCALE GENOMIC DNA]</scope>
    <source>
        <strain evidence="2">MN2024</strain>
        <tissue evidence="2">Gills</tissue>
    </source>
</reference>
<accession>A0ABD3XMH2</accession>
<evidence type="ECO:0000313" key="3">
    <source>
        <dbReference type="Proteomes" id="UP001634394"/>
    </source>
</evidence>
<organism evidence="2 3">
    <name type="scientific">Sinanodonta woodiana</name>
    <name type="common">Chinese pond mussel</name>
    <name type="synonym">Anodonta woodiana</name>
    <dbReference type="NCBI Taxonomy" id="1069815"/>
    <lineage>
        <taxon>Eukaryota</taxon>
        <taxon>Metazoa</taxon>
        <taxon>Spiralia</taxon>
        <taxon>Lophotrochozoa</taxon>
        <taxon>Mollusca</taxon>
        <taxon>Bivalvia</taxon>
        <taxon>Autobranchia</taxon>
        <taxon>Heteroconchia</taxon>
        <taxon>Palaeoheterodonta</taxon>
        <taxon>Unionida</taxon>
        <taxon>Unionoidea</taxon>
        <taxon>Unionidae</taxon>
        <taxon>Unioninae</taxon>
        <taxon>Sinanodonta</taxon>
    </lineage>
</organism>
<feature type="non-terminal residue" evidence="2">
    <location>
        <position position="52"/>
    </location>
</feature>
<sequence>AKKELQERMQDGSYLARKRKLHFTLDTQNKRPRAPPQPAASKMRSPICSPVK</sequence>
<evidence type="ECO:0000256" key="1">
    <source>
        <dbReference type="SAM" id="MobiDB-lite"/>
    </source>
</evidence>
<dbReference type="Proteomes" id="UP001634394">
    <property type="component" value="Unassembled WGS sequence"/>
</dbReference>
<gene>
    <name evidence="2" type="ORF">ACJMK2_026230</name>
</gene>
<feature type="compositionally biased region" description="Basic and acidic residues" evidence="1">
    <location>
        <begin position="1"/>
        <end position="10"/>
    </location>
</feature>
<dbReference type="AlphaFoldDB" id="A0ABD3XMH2"/>
<proteinExistence type="predicted"/>